<feature type="domain" description="Transposase IS204/IS1001/IS1096/IS1165 zinc-finger" evidence="2">
    <location>
        <begin position="35"/>
        <end position="79"/>
    </location>
</feature>
<feature type="domain" description="Transposase IS204/IS1001/IS1096/IS1165 DDE" evidence="1">
    <location>
        <begin position="408"/>
        <end position="532"/>
    </location>
</feature>
<organism evidence="3 4">
    <name type="scientific">Rhodovastum atsumiense</name>
    <dbReference type="NCBI Taxonomy" id="504468"/>
    <lineage>
        <taxon>Bacteria</taxon>
        <taxon>Pseudomonadati</taxon>
        <taxon>Pseudomonadota</taxon>
        <taxon>Alphaproteobacteria</taxon>
        <taxon>Acetobacterales</taxon>
        <taxon>Acetobacteraceae</taxon>
        <taxon>Rhodovastum</taxon>
    </lineage>
</organism>
<dbReference type="EMBL" id="VWPK01000147">
    <property type="protein sequence ID" value="KAA5607867.1"/>
    <property type="molecule type" value="Genomic_DNA"/>
</dbReference>
<comment type="caution">
    <text evidence="3">The sequence shown here is derived from an EMBL/GenBank/DDBJ whole genome shotgun (WGS) entry which is preliminary data.</text>
</comment>
<gene>
    <name evidence="3" type="ORF">F1189_31745</name>
</gene>
<feature type="domain" description="Transposase IS204/IS1001/IS1096/IS1165 DDE" evidence="1">
    <location>
        <begin position="155"/>
        <end position="255"/>
    </location>
</feature>
<keyword evidence="4" id="KW-1185">Reference proteome</keyword>
<sequence length="537" mass="59560">MSKRILPLIPPGLMVERVVPSPDRITIVTTPRAPTAACPTCGQTSARVHARYQRRLQDLPWQGHPAVLLVRVRRFRCANPICTRQTFAEPLGAVAVRSARRTARLGEVQCQLSLGLGGEAGARIAGRLAMPVSPDTLLRLVHRAAVPQPPPPRVLAVDDWAFRRGQNYGTILVDLERNKVVDLLPDRETGTLSAWLRRHNGIEIVARDRAGAYADGVRQGAPDALQVADRWHLLRNLGEALQGGVDRRRGAVRRAANAVSEKVAIPTEAEPRQATREERLRADRRDHRRLRYEEMVRLHQLGLPGRAIGRAVGASLPTVYRWLKTGGPPTHNKPEQPRNIGPHEAYLARRWAEGCRNGAQLWRELRAQGYRGGMRSVVRWTTQQRRQEGTGEAETVRRISAWPAPSSRRCARILGTPPDRLDDTERAFLAHLAGIAPDLIRAGELAIAFADLLRERSPDGSSADAALEKWMEMARGSLLGGFVRGLERDREAVVAAISTPWSTSPAEGQITRLKAIKRAMYGRAGFHLLRQRVLMAA</sequence>
<reference evidence="3 4" key="1">
    <citation type="submission" date="2019-09" db="EMBL/GenBank/DDBJ databases">
        <title>Genome sequence of Rhodovastum atsumiense, a diverse member of the Acetobacteraceae family of non-sulfur purple photosynthetic bacteria.</title>
        <authorList>
            <person name="Meyer T."/>
            <person name="Kyndt J."/>
        </authorList>
    </citation>
    <scope>NUCLEOTIDE SEQUENCE [LARGE SCALE GENOMIC DNA]</scope>
    <source>
        <strain evidence="3 4">DSM 21279</strain>
    </source>
</reference>
<dbReference type="Pfam" id="PF14690">
    <property type="entry name" value="Zn_ribbon_ISL3"/>
    <property type="match status" value="1"/>
</dbReference>
<dbReference type="Pfam" id="PF01610">
    <property type="entry name" value="DDE_Tnp_ISL3"/>
    <property type="match status" value="2"/>
</dbReference>
<evidence type="ECO:0000313" key="3">
    <source>
        <dbReference type="EMBL" id="KAA5607867.1"/>
    </source>
</evidence>
<dbReference type="InterPro" id="IPR047951">
    <property type="entry name" value="Transpos_ISL3"/>
</dbReference>
<evidence type="ECO:0000313" key="4">
    <source>
        <dbReference type="Proteomes" id="UP000325255"/>
    </source>
</evidence>
<evidence type="ECO:0000259" key="2">
    <source>
        <dbReference type="Pfam" id="PF14690"/>
    </source>
</evidence>
<dbReference type="PANTHER" id="PTHR33498:SF1">
    <property type="entry name" value="TRANSPOSASE FOR INSERTION SEQUENCE ELEMENT IS1557"/>
    <property type="match status" value="1"/>
</dbReference>
<evidence type="ECO:0000259" key="1">
    <source>
        <dbReference type="Pfam" id="PF01610"/>
    </source>
</evidence>
<dbReference type="Proteomes" id="UP000325255">
    <property type="component" value="Unassembled WGS sequence"/>
</dbReference>
<dbReference type="RefSeq" id="WP_150045850.1">
    <property type="nucleotide sequence ID" value="NZ_VWPK01000147.1"/>
</dbReference>
<dbReference type="OrthoDB" id="46712at2"/>
<name>A0A5M6IIX6_9PROT</name>
<dbReference type="NCBIfam" id="NF033550">
    <property type="entry name" value="transpos_ISL3"/>
    <property type="match status" value="1"/>
</dbReference>
<dbReference type="InterPro" id="IPR029261">
    <property type="entry name" value="Transposase_Znf"/>
</dbReference>
<dbReference type="PANTHER" id="PTHR33498">
    <property type="entry name" value="TRANSPOSASE FOR INSERTION SEQUENCE ELEMENT IS1557"/>
    <property type="match status" value="1"/>
</dbReference>
<proteinExistence type="predicted"/>
<protein>
    <submittedName>
        <fullName evidence="3">ISL3 family transposase</fullName>
    </submittedName>
</protein>
<accession>A0A5M6IIX6</accession>
<dbReference type="AlphaFoldDB" id="A0A5M6IIX6"/>
<dbReference type="InterPro" id="IPR002560">
    <property type="entry name" value="Transposase_DDE"/>
</dbReference>